<evidence type="ECO:0000313" key="2">
    <source>
        <dbReference type="Proteomes" id="UP000035651"/>
    </source>
</evidence>
<keyword evidence="1" id="KW-0614">Plasmid</keyword>
<organism evidence="1 2">
    <name type="scientific">Pandoraea faecigallinarum</name>
    <dbReference type="NCBI Taxonomy" id="656179"/>
    <lineage>
        <taxon>Bacteria</taxon>
        <taxon>Pseudomonadati</taxon>
        <taxon>Pseudomonadota</taxon>
        <taxon>Betaproteobacteria</taxon>
        <taxon>Burkholderiales</taxon>
        <taxon>Burkholderiaceae</taxon>
        <taxon>Pandoraea</taxon>
    </lineage>
</organism>
<geneLocation type="plasmid" evidence="1 2">
    <name>pPF72-2</name>
</geneLocation>
<accession>A0A0H3WZE2</accession>
<gene>
    <name evidence="1" type="ORF">AB870_25225</name>
</gene>
<keyword evidence="2" id="KW-1185">Reference proteome</keyword>
<name>A0A0H3WZE2_9BURK</name>
<reference evidence="1" key="1">
    <citation type="submission" date="2016-06" db="EMBL/GenBank/DDBJ databases">
        <title>Complete Genome Sequence of Pandoraea faecigallinarum DSM-23572.</title>
        <authorList>
            <person name="Yong D."/>
            <person name="Ee R."/>
            <person name="Lim Y.-L."/>
            <person name="Yin W.-F."/>
            <person name="Chan K.-G."/>
        </authorList>
    </citation>
    <scope>NUCLEOTIDE SEQUENCE</scope>
    <source>
        <strain evidence="1">DSM 23572</strain>
        <plasmid evidence="1">pPF72-2</plasmid>
    </source>
</reference>
<protein>
    <submittedName>
        <fullName evidence="1">Uncharacterized protein</fullName>
    </submittedName>
</protein>
<proteinExistence type="predicted"/>
<sequence length="94" mass="10414">MRVDGAPQQVGFTAQAYKHLVEVPRATGLAACRFDPMSKARAKLVAPAADRLVADYHPTLKQQLFDVAQAELKSEVPTHRMADDRRRESVAVIE</sequence>
<dbReference type="KEGG" id="pfg:AB870_25225"/>
<dbReference type="Proteomes" id="UP000035651">
    <property type="component" value="Plasmid pPF72-2"/>
</dbReference>
<dbReference type="EMBL" id="CP011809">
    <property type="protein sequence ID" value="AKM33484.1"/>
    <property type="molecule type" value="Genomic_DNA"/>
</dbReference>
<dbReference type="AlphaFoldDB" id="A0A0H3WZE2"/>
<evidence type="ECO:0000313" key="1">
    <source>
        <dbReference type="EMBL" id="AKM33484.1"/>
    </source>
</evidence>